<dbReference type="Pfam" id="PF08837">
    <property type="entry name" value="DUF1810"/>
    <property type="match status" value="1"/>
</dbReference>
<sequence>MSDAHDLQRFVDAQGGGTYDQALAELRAGRKQGHWIWFVLPQVQGLGRSSTAQHYGLTGLDEARAYLAHPVLGPRLRECARALADLPGSDPTAVLGSVDALKVRSSMTLFARAADADGEDAGVFRAVLAQYYGGEEDGETLERL</sequence>
<dbReference type="SUPFAM" id="SSF140736">
    <property type="entry name" value="Rv1873-like"/>
    <property type="match status" value="1"/>
</dbReference>
<accession>A0A849BWG6</accession>
<dbReference type="PIRSF" id="PIRSF008546">
    <property type="entry name" value="UCP008546"/>
    <property type="match status" value="1"/>
</dbReference>
<proteinExistence type="predicted"/>
<dbReference type="InterPro" id="IPR014937">
    <property type="entry name" value="DUF1810"/>
</dbReference>
<protein>
    <submittedName>
        <fullName evidence="1">DUF1810 domain-containing protein</fullName>
    </submittedName>
</protein>
<organism evidence="1 2">
    <name type="scientific">Pseudokineococcus marinus</name>
    <dbReference type="NCBI Taxonomy" id="351215"/>
    <lineage>
        <taxon>Bacteria</taxon>
        <taxon>Bacillati</taxon>
        <taxon>Actinomycetota</taxon>
        <taxon>Actinomycetes</taxon>
        <taxon>Kineosporiales</taxon>
        <taxon>Kineosporiaceae</taxon>
        <taxon>Pseudokineococcus</taxon>
    </lineage>
</organism>
<comment type="caution">
    <text evidence="1">The sequence shown here is derived from an EMBL/GenBank/DDBJ whole genome shotgun (WGS) entry which is preliminary data.</text>
</comment>
<evidence type="ECO:0000313" key="2">
    <source>
        <dbReference type="Proteomes" id="UP000555552"/>
    </source>
</evidence>
<dbReference type="AlphaFoldDB" id="A0A849BWG6"/>
<keyword evidence="2" id="KW-1185">Reference proteome</keyword>
<reference evidence="1 2" key="1">
    <citation type="submission" date="2020-05" db="EMBL/GenBank/DDBJ databases">
        <title>MicrobeNet Type strains.</title>
        <authorList>
            <person name="Nicholson A.C."/>
        </authorList>
    </citation>
    <scope>NUCLEOTIDE SEQUENCE [LARGE SCALE GENOMIC DNA]</scope>
    <source>
        <strain evidence="1 2">JCM 14547</strain>
    </source>
</reference>
<dbReference type="Gene3D" id="1.25.40.380">
    <property type="entry name" value="Protein of unknown function DUF1810"/>
    <property type="match status" value="1"/>
</dbReference>
<dbReference type="InterPro" id="IPR036287">
    <property type="entry name" value="Rv1873-like_sf"/>
</dbReference>
<dbReference type="EMBL" id="JABEMA010000467">
    <property type="protein sequence ID" value="NNH24694.1"/>
    <property type="molecule type" value="Genomic_DNA"/>
</dbReference>
<dbReference type="RefSeq" id="WP_171204412.1">
    <property type="nucleotide sequence ID" value="NZ_BAAANP010000003.1"/>
</dbReference>
<evidence type="ECO:0000313" key="1">
    <source>
        <dbReference type="EMBL" id="NNH24694.1"/>
    </source>
</evidence>
<gene>
    <name evidence="1" type="ORF">HLB09_16695</name>
</gene>
<name>A0A849BWG6_9ACTN</name>
<dbReference type="Proteomes" id="UP000555552">
    <property type="component" value="Unassembled WGS sequence"/>
</dbReference>